<dbReference type="InterPro" id="IPR036890">
    <property type="entry name" value="HATPase_C_sf"/>
</dbReference>
<dbReference type="PROSITE" id="PS50112">
    <property type="entry name" value="PAS"/>
    <property type="match status" value="1"/>
</dbReference>
<gene>
    <name evidence="11" type="ORF">HSR6_0849</name>
</gene>
<protein>
    <recommendedName>
        <fullName evidence="2">histidine kinase</fullName>
        <ecNumber evidence="2">2.7.13.3</ecNumber>
    </recommendedName>
</protein>
<evidence type="ECO:0000256" key="7">
    <source>
        <dbReference type="SAM" id="Coils"/>
    </source>
</evidence>
<dbReference type="InterPro" id="IPR004358">
    <property type="entry name" value="Sig_transdc_His_kin-like_C"/>
</dbReference>
<name>A0A1J1AAY8_9EURY</name>
<evidence type="ECO:0000256" key="4">
    <source>
        <dbReference type="ARBA" id="ARBA00022741"/>
    </source>
</evidence>
<dbReference type="Proteomes" id="UP000186165">
    <property type="component" value="Chromosome"/>
</dbReference>
<dbReference type="InterPro" id="IPR001610">
    <property type="entry name" value="PAC"/>
</dbReference>
<dbReference type="PRINTS" id="PR00344">
    <property type="entry name" value="BCTRLSENSOR"/>
</dbReference>
<dbReference type="GO" id="GO:0004673">
    <property type="term" value="F:protein histidine kinase activity"/>
    <property type="evidence" value="ECO:0007669"/>
    <property type="project" value="UniProtKB-EC"/>
</dbReference>
<dbReference type="Gene3D" id="3.30.450.20">
    <property type="entry name" value="PAS domain"/>
    <property type="match status" value="1"/>
</dbReference>
<dbReference type="KEGG" id="hhsr:HSR6_0849"/>
<dbReference type="Pfam" id="PF02518">
    <property type="entry name" value="HATPase_c"/>
    <property type="match status" value="1"/>
</dbReference>
<evidence type="ECO:0000256" key="2">
    <source>
        <dbReference type="ARBA" id="ARBA00012438"/>
    </source>
</evidence>
<dbReference type="Pfam" id="PF13426">
    <property type="entry name" value="PAS_9"/>
    <property type="match status" value="1"/>
</dbReference>
<dbReference type="EC" id="2.7.13.3" evidence="2"/>
<evidence type="ECO:0000256" key="6">
    <source>
        <dbReference type="ARBA" id="ARBA00022840"/>
    </source>
</evidence>
<dbReference type="PANTHER" id="PTHR44936">
    <property type="entry name" value="SENSOR PROTEIN CREC"/>
    <property type="match status" value="1"/>
</dbReference>
<keyword evidence="5 11" id="KW-0418">Kinase</keyword>
<organism evidence="11 12">
    <name type="scientific">Halodesulfurarchaeum formicicum</name>
    <dbReference type="NCBI Taxonomy" id="1873524"/>
    <lineage>
        <taxon>Archaea</taxon>
        <taxon>Methanobacteriati</taxon>
        <taxon>Methanobacteriota</taxon>
        <taxon>Stenosarchaea group</taxon>
        <taxon>Halobacteria</taxon>
        <taxon>Halobacteriales</taxon>
        <taxon>Halobacteriaceae</taxon>
        <taxon>Halodesulfurarchaeum</taxon>
    </lineage>
</organism>
<comment type="catalytic activity">
    <reaction evidence="1">
        <text>ATP + protein L-histidine = ADP + protein N-phospho-L-histidine.</text>
        <dbReference type="EC" id="2.7.13.3"/>
    </reaction>
</comment>
<reference evidence="12" key="1">
    <citation type="submission" date="2016-08" db="EMBL/GenBank/DDBJ databases">
        <title>Discovery of first anaerobic lithoheterotrophic haloarchae widely represented in hypersaline habitats.</title>
        <authorList>
            <person name="Sorokin D.Y."/>
            <person name="Kublanov I.V."/>
            <person name="Roman P."/>
            <person name="Sinninghe Damste J.S."/>
            <person name="Golyshin P.N."/>
            <person name="Rojo D."/>
            <person name="Ciordia S."/>
            <person name="Mena Md.C."/>
            <person name="Ferrer M."/>
            <person name="Smedile F."/>
            <person name="Messina E."/>
            <person name="La Cono V."/>
            <person name="Yakimov M.M."/>
        </authorList>
    </citation>
    <scope>NUCLEOTIDE SEQUENCE [LARGE SCALE GENOMIC DNA]</scope>
    <source>
        <strain evidence="12">HSR6</strain>
    </source>
</reference>
<dbReference type="CDD" id="cd00130">
    <property type="entry name" value="PAS"/>
    <property type="match status" value="1"/>
</dbReference>
<feature type="domain" description="Histidine kinase" evidence="8">
    <location>
        <begin position="137"/>
        <end position="382"/>
    </location>
</feature>
<keyword evidence="6" id="KW-0067">ATP-binding</keyword>
<sequence length="382" mass="43017">MKSFQSALSFSAFIDEIPDGLLLVDGSGQVTDLNERIEEMFGYAPEGLLGEPIEILVPDRYEEEHVGLRNSYLEAPKRRPMGTELILQGQRADGSTFPIQVSLAPIEHGNRTLVLASVRDISERVQYQQQASVLNRILRHNIRNRLNIIQGNVDLVLERMVELESELDAVDQRLRERSADGSFDASMLPEELRTLYAAWREFPTAARERLQTIEASGLDLLDLADRARRLEEAIHADHEQTGAQPIRTTIMEAIADVRSRYEHAQIEVESIADAELSSNPQFVQIALDELLTNAIRHAEVEQPTVTVRTARTDSAYRIEIEDDGPGIPETELEALEQPQEEQLEHGMGLGLWEATWLVDQLGGDLTFENQAEGALVRIWLPR</sequence>
<evidence type="ECO:0000259" key="9">
    <source>
        <dbReference type="PROSITE" id="PS50112"/>
    </source>
</evidence>
<dbReference type="SMART" id="SM00091">
    <property type="entry name" value="PAS"/>
    <property type="match status" value="1"/>
</dbReference>
<accession>A0A1J1AAY8</accession>
<keyword evidence="7" id="KW-0175">Coiled coil</keyword>
<dbReference type="RefSeq" id="WP_071932887.1">
    <property type="nucleotide sequence ID" value="NZ_CP016804.1"/>
</dbReference>
<dbReference type="AlphaFoldDB" id="A0A1J1AAY8"/>
<proteinExistence type="predicted"/>
<evidence type="ECO:0000256" key="1">
    <source>
        <dbReference type="ARBA" id="ARBA00000085"/>
    </source>
</evidence>
<dbReference type="InterPro" id="IPR035965">
    <property type="entry name" value="PAS-like_dom_sf"/>
</dbReference>
<keyword evidence="3" id="KW-0808">Transferase</keyword>
<evidence type="ECO:0000313" key="12">
    <source>
        <dbReference type="Proteomes" id="UP000186165"/>
    </source>
</evidence>
<evidence type="ECO:0000259" key="10">
    <source>
        <dbReference type="PROSITE" id="PS50113"/>
    </source>
</evidence>
<dbReference type="InterPro" id="IPR005467">
    <property type="entry name" value="His_kinase_dom"/>
</dbReference>
<evidence type="ECO:0000256" key="3">
    <source>
        <dbReference type="ARBA" id="ARBA00022679"/>
    </source>
</evidence>
<dbReference type="InterPro" id="IPR050980">
    <property type="entry name" value="2C_sensor_his_kinase"/>
</dbReference>
<dbReference type="GO" id="GO:0005524">
    <property type="term" value="F:ATP binding"/>
    <property type="evidence" value="ECO:0007669"/>
    <property type="project" value="UniProtKB-KW"/>
</dbReference>
<dbReference type="InterPro" id="IPR000014">
    <property type="entry name" value="PAS"/>
</dbReference>
<feature type="domain" description="PAS" evidence="9">
    <location>
        <begin position="6"/>
        <end position="59"/>
    </location>
</feature>
<dbReference type="SMART" id="SM00086">
    <property type="entry name" value="PAC"/>
    <property type="match status" value="1"/>
</dbReference>
<dbReference type="NCBIfam" id="TIGR00229">
    <property type="entry name" value="sensory_box"/>
    <property type="match status" value="1"/>
</dbReference>
<dbReference type="PANTHER" id="PTHR44936:SF10">
    <property type="entry name" value="SENSOR PROTEIN RSTB"/>
    <property type="match status" value="1"/>
</dbReference>
<keyword evidence="12" id="KW-1185">Reference proteome</keyword>
<dbReference type="PROSITE" id="PS50109">
    <property type="entry name" value="HIS_KIN"/>
    <property type="match status" value="1"/>
</dbReference>
<evidence type="ECO:0000259" key="8">
    <source>
        <dbReference type="PROSITE" id="PS50109"/>
    </source>
</evidence>
<dbReference type="CDD" id="cd00075">
    <property type="entry name" value="HATPase"/>
    <property type="match status" value="1"/>
</dbReference>
<evidence type="ECO:0000313" key="11">
    <source>
        <dbReference type="EMBL" id="APE95302.1"/>
    </source>
</evidence>
<dbReference type="SUPFAM" id="SSF55785">
    <property type="entry name" value="PYP-like sensor domain (PAS domain)"/>
    <property type="match status" value="1"/>
</dbReference>
<dbReference type="GeneID" id="30417369"/>
<dbReference type="InterPro" id="IPR003594">
    <property type="entry name" value="HATPase_dom"/>
</dbReference>
<dbReference type="OrthoDB" id="327291at2157"/>
<keyword evidence="4" id="KW-0547">Nucleotide-binding</keyword>
<dbReference type="InterPro" id="IPR000700">
    <property type="entry name" value="PAS-assoc_C"/>
</dbReference>
<feature type="domain" description="PAC" evidence="10">
    <location>
        <begin position="81"/>
        <end position="133"/>
    </location>
</feature>
<feature type="coiled-coil region" evidence="7">
    <location>
        <begin position="153"/>
        <end position="180"/>
    </location>
</feature>
<evidence type="ECO:0000256" key="5">
    <source>
        <dbReference type="ARBA" id="ARBA00022777"/>
    </source>
</evidence>
<dbReference type="SMART" id="SM00387">
    <property type="entry name" value="HATPase_c"/>
    <property type="match status" value="1"/>
</dbReference>
<dbReference type="EMBL" id="CP016804">
    <property type="protein sequence ID" value="APE95302.1"/>
    <property type="molecule type" value="Genomic_DNA"/>
</dbReference>
<dbReference type="SUPFAM" id="SSF55874">
    <property type="entry name" value="ATPase domain of HSP90 chaperone/DNA topoisomerase II/histidine kinase"/>
    <property type="match status" value="1"/>
</dbReference>
<dbReference type="PROSITE" id="PS50113">
    <property type="entry name" value="PAC"/>
    <property type="match status" value="1"/>
</dbReference>
<dbReference type="Gene3D" id="3.30.565.10">
    <property type="entry name" value="Histidine kinase-like ATPase, C-terminal domain"/>
    <property type="match status" value="1"/>
</dbReference>